<proteinExistence type="predicted"/>
<dbReference type="InterPro" id="IPR001279">
    <property type="entry name" value="Metallo-B-lactamas"/>
</dbReference>
<feature type="transmembrane region" description="Helical" evidence="6">
    <location>
        <begin position="357"/>
        <end position="375"/>
    </location>
</feature>
<keyword evidence="5 6" id="KW-0472">Membrane</keyword>
<dbReference type="InterPro" id="IPR025405">
    <property type="entry name" value="DUF4131"/>
</dbReference>
<evidence type="ECO:0000256" key="3">
    <source>
        <dbReference type="ARBA" id="ARBA00022692"/>
    </source>
</evidence>
<dbReference type="InterPro" id="IPR036866">
    <property type="entry name" value="RibonucZ/Hydroxyglut_hydro"/>
</dbReference>
<keyword evidence="4 6" id="KW-1133">Transmembrane helix</keyword>
<feature type="transmembrane region" description="Helical" evidence="6">
    <location>
        <begin position="404"/>
        <end position="427"/>
    </location>
</feature>
<dbReference type="Proteomes" id="UP000231409">
    <property type="component" value="Unassembled WGS sequence"/>
</dbReference>
<feature type="transmembrane region" description="Helical" evidence="6">
    <location>
        <begin position="334"/>
        <end position="350"/>
    </location>
</feature>
<dbReference type="NCBIfam" id="TIGR00360">
    <property type="entry name" value="ComEC_N-term"/>
    <property type="match status" value="1"/>
</dbReference>
<organism evidence="8 9">
    <name type="scientific">Marinobacter profundi</name>
    <dbReference type="NCBI Taxonomy" id="2666256"/>
    <lineage>
        <taxon>Bacteria</taxon>
        <taxon>Pseudomonadati</taxon>
        <taxon>Pseudomonadota</taxon>
        <taxon>Gammaproteobacteria</taxon>
        <taxon>Pseudomonadales</taxon>
        <taxon>Marinobacteraceae</taxon>
        <taxon>Marinobacter</taxon>
    </lineage>
</organism>
<feature type="transmembrane region" description="Helical" evidence="6">
    <location>
        <begin position="467"/>
        <end position="485"/>
    </location>
</feature>
<protein>
    <submittedName>
        <fullName evidence="8">DNA internalization-related competence protein ComEC/Rec2</fullName>
    </submittedName>
</protein>
<dbReference type="Pfam" id="PF00753">
    <property type="entry name" value="Lactamase_B"/>
    <property type="match status" value="1"/>
</dbReference>
<dbReference type="PANTHER" id="PTHR30619">
    <property type="entry name" value="DNA INTERNALIZATION/COMPETENCE PROTEIN COMEC/REC2"/>
    <property type="match status" value="1"/>
</dbReference>
<feature type="transmembrane region" description="Helical" evidence="6">
    <location>
        <begin position="439"/>
        <end position="462"/>
    </location>
</feature>
<feature type="transmembrane region" description="Helical" evidence="6">
    <location>
        <begin position="381"/>
        <end position="397"/>
    </location>
</feature>
<dbReference type="InterPro" id="IPR004797">
    <property type="entry name" value="Competence_ComEC/Rec2"/>
</dbReference>
<dbReference type="Pfam" id="PF03772">
    <property type="entry name" value="Competence"/>
    <property type="match status" value="1"/>
</dbReference>
<feature type="transmembrane region" description="Helical" evidence="6">
    <location>
        <begin position="64"/>
        <end position="82"/>
    </location>
</feature>
<feature type="transmembrane region" description="Helical" evidence="6">
    <location>
        <begin position="308"/>
        <end position="328"/>
    </location>
</feature>
<evidence type="ECO:0000313" key="8">
    <source>
        <dbReference type="EMBL" id="PHQ16294.1"/>
    </source>
</evidence>
<keyword evidence="2" id="KW-1003">Cell membrane</keyword>
<keyword evidence="9" id="KW-1185">Reference proteome</keyword>
<dbReference type="PANTHER" id="PTHR30619:SF1">
    <property type="entry name" value="RECOMBINATION PROTEIN 2"/>
    <property type="match status" value="1"/>
</dbReference>
<evidence type="ECO:0000259" key="7">
    <source>
        <dbReference type="SMART" id="SM00849"/>
    </source>
</evidence>
<feature type="transmembrane region" description="Helical" evidence="6">
    <location>
        <begin position="497"/>
        <end position="517"/>
    </location>
</feature>
<dbReference type="Pfam" id="PF13567">
    <property type="entry name" value="DUF4131"/>
    <property type="match status" value="1"/>
</dbReference>
<comment type="caution">
    <text evidence="8">The sequence shown here is derived from an EMBL/GenBank/DDBJ whole genome shotgun (WGS) entry which is preliminary data.</text>
</comment>
<evidence type="ECO:0000313" key="9">
    <source>
        <dbReference type="Proteomes" id="UP000231409"/>
    </source>
</evidence>
<dbReference type="SMART" id="SM00849">
    <property type="entry name" value="Lactamase_B"/>
    <property type="match status" value="1"/>
</dbReference>
<dbReference type="SUPFAM" id="SSF56281">
    <property type="entry name" value="Metallo-hydrolase/oxidoreductase"/>
    <property type="match status" value="1"/>
</dbReference>
<sequence length="826" mass="88261">METRCISGGQGLSGNPFSARGWAPFACGVILLYWFGAVLPFYGLFGAAVALLCGIYLIRHRATLSLLVFLAWLLAGLGWASWSAEERLADRLPRQVGGQSLEGVPLTVTGYLCDIPATGSFGSVRFPLCVDGWPEFAAEEAAQLPTRLRLAWYGSEATRDLPHRVRATVVLKRPHGSVNPAGFRYETWLYRQGFGATGTVRDIEAVTGGSCSLACHYHQARGRLAARLRALLGEARHFPLIASLAMGDRGAMTPAHWEVLKATGTIHLVAISGLHLGLVAIGVGLILRQLLTRMPLPARTGMRWLTPGWSRAVTFCLVVAASLVYALVAGFTVPTRRALLMVAIAGWLILRGQQGRSWQGWGLALAVVLVIDPAAPLDQGFWLSFGAVAVLLLTFARRIAGSGWLAGLLLAQFAVFAGLWPILAVLGQDQTLMGFPANLLAIPLVSVLVMPAVLAGVCLVLVFPATVVWVAPVLDAVVELLWRLLEWLAAVPVQQPLVPLPVVVAFAVLVLILLAVPSTGARRAALVVIGCWAAGSVVWRAAPVNSAGPEYPELRVWDVGQGLSVLIRHRDRVILYDSGPESPAGYSAVASVLLPGLRAQGIRRIDTLIVSHGDRDHAGGLPLLLGSLQVDRIITGEPARLRELLGDGEGIPEVEPCRSGAAVPGLGLDVRLWHFSAAAGVAAARLSGNDRSCALLMRANGTEVVIPGDLSVVAEPALIDFIGEVPAPRRRLVIAGHHGSKTSSSVAWVAALTANVVVYSAGYRHRYGHPYGEVVRRYREAGAESFNTAYSGALRFLLTPQGIVSGQERDGAPFWIRPPEAHWQGR</sequence>
<accession>A0A2G1UP75</accession>
<feature type="transmembrane region" description="Helical" evidence="6">
    <location>
        <begin position="524"/>
        <end position="542"/>
    </location>
</feature>
<dbReference type="GO" id="GO:0030420">
    <property type="term" value="P:establishment of competence for transformation"/>
    <property type="evidence" value="ECO:0007669"/>
    <property type="project" value="InterPro"/>
</dbReference>
<dbReference type="GO" id="GO:0005886">
    <property type="term" value="C:plasma membrane"/>
    <property type="evidence" value="ECO:0007669"/>
    <property type="project" value="UniProtKB-SubCell"/>
</dbReference>
<dbReference type="InterPro" id="IPR052159">
    <property type="entry name" value="Competence_DNA_uptake"/>
</dbReference>
<evidence type="ECO:0000256" key="5">
    <source>
        <dbReference type="ARBA" id="ARBA00023136"/>
    </source>
</evidence>
<dbReference type="EMBL" id="NTFH01000004">
    <property type="protein sequence ID" value="PHQ16294.1"/>
    <property type="molecule type" value="Genomic_DNA"/>
</dbReference>
<evidence type="ECO:0000256" key="6">
    <source>
        <dbReference type="SAM" id="Phobius"/>
    </source>
</evidence>
<feature type="transmembrane region" description="Helical" evidence="6">
    <location>
        <begin position="31"/>
        <end position="57"/>
    </location>
</feature>
<evidence type="ECO:0000256" key="1">
    <source>
        <dbReference type="ARBA" id="ARBA00004651"/>
    </source>
</evidence>
<dbReference type="NCBIfam" id="TIGR00361">
    <property type="entry name" value="ComEC_Rec2"/>
    <property type="match status" value="1"/>
</dbReference>
<comment type="subcellular location">
    <subcellularLocation>
        <location evidence="1">Cell membrane</location>
        <topology evidence="1">Multi-pass membrane protein</topology>
    </subcellularLocation>
</comment>
<dbReference type="Gene3D" id="3.60.15.10">
    <property type="entry name" value="Ribonuclease Z/Hydroxyacylglutathione hydrolase-like"/>
    <property type="match status" value="1"/>
</dbReference>
<name>A0A2G1UP75_9GAMM</name>
<feature type="domain" description="Metallo-beta-lactamase" evidence="7">
    <location>
        <begin position="561"/>
        <end position="737"/>
    </location>
</feature>
<evidence type="ECO:0000256" key="4">
    <source>
        <dbReference type="ARBA" id="ARBA00022989"/>
    </source>
</evidence>
<gene>
    <name evidence="8" type="ORF">CLH61_04230</name>
</gene>
<dbReference type="InterPro" id="IPR004477">
    <property type="entry name" value="ComEC_N"/>
</dbReference>
<feature type="transmembrane region" description="Helical" evidence="6">
    <location>
        <begin position="266"/>
        <end position="287"/>
    </location>
</feature>
<dbReference type="AlphaFoldDB" id="A0A2G1UP75"/>
<evidence type="ECO:0000256" key="2">
    <source>
        <dbReference type="ARBA" id="ARBA00022475"/>
    </source>
</evidence>
<keyword evidence="3 6" id="KW-0812">Transmembrane</keyword>
<reference evidence="8 9" key="1">
    <citation type="submission" date="2017-09" db="EMBL/GenBank/DDBJ databases">
        <title>The draft genome sequences of Marinobacter sp. PWS21.</title>
        <authorList>
            <person name="Cao J."/>
        </authorList>
    </citation>
    <scope>NUCLEOTIDE SEQUENCE [LARGE SCALE GENOMIC DNA]</scope>
    <source>
        <strain evidence="8 9">PWS21</strain>
    </source>
</reference>